<dbReference type="InterPro" id="IPR001128">
    <property type="entry name" value="Cyt_P450"/>
</dbReference>
<dbReference type="AlphaFoldDB" id="A0A137PIA1"/>
<evidence type="ECO:0000313" key="3">
    <source>
        <dbReference type="Proteomes" id="UP000070444"/>
    </source>
</evidence>
<keyword evidence="1" id="KW-1133">Transmembrane helix</keyword>
<dbReference type="Pfam" id="PF00067">
    <property type="entry name" value="p450"/>
    <property type="match status" value="1"/>
</dbReference>
<name>A0A137PIA1_CONC2</name>
<reference evidence="2 3" key="1">
    <citation type="journal article" date="2015" name="Genome Biol. Evol.">
        <title>Phylogenomic analyses indicate that early fungi evolved digesting cell walls of algal ancestors of land plants.</title>
        <authorList>
            <person name="Chang Y."/>
            <person name="Wang S."/>
            <person name="Sekimoto S."/>
            <person name="Aerts A.L."/>
            <person name="Choi C."/>
            <person name="Clum A."/>
            <person name="LaButti K.M."/>
            <person name="Lindquist E.A."/>
            <person name="Yee Ngan C."/>
            <person name="Ohm R.A."/>
            <person name="Salamov A.A."/>
            <person name="Grigoriev I.V."/>
            <person name="Spatafora J.W."/>
            <person name="Berbee M.L."/>
        </authorList>
    </citation>
    <scope>NUCLEOTIDE SEQUENCE [LARGE SCALE GENOMIC DNA]</scope>
    <source>
        <strain evidence="2 3">NRRL 28638</strain>
    </source>
</reference>
<dbReference type="InterPro" id="IPR002401">
    <property type="entry name" value="Cyt_P450_E_grp-I"/>
</dbReference>
<dbReference type="OrthoDB" id="1470350at2759"/>
<sequence>MISSFLISYLPSNYFQIIGIAIVGIIGYLFYSVIIYPFYLGPLKNLPRPSNPVKYIYFLYTQKLKGDCEHVLQLSLNYGPVVHYFGNVVLLNNLEYRKYWQTYKFKKSSFYTSFDVGGMPTLFSAIEKDYHSKVKKLVLPAFSVKTLANVEKTVYDIGSQGLVNYIQSTIKSGQTDIFDLFHLFHCSTFDVITQLVFGTNFNTTSNEDEADFYLNGLTGVQKAMFLRIMIPLYKLISFPMEKLFKNIVFDNIKLRENNPSSDILQSLIDSQDSETGEKLTNDQIAVECMTLLFAGMDTTANTLTWTIYELLRNPDVYELVEKEILEEFPNFNEPIPVEKAKSSLKYLEAALLESMRIYPVAPGGLPRVVPEGGKK</sequence>
<protein>
    <submittedName>
        <fullName evidence="2">Cytochrome P450</fullName>
    </submittedName>
</protein>
<gene>
    <name evidence="2" type="ORF">CONCODRAFT_2262</name>
</gene>
<dbReference type="Proteomes" id="UP000070444">
    <property type="component" value="Unassembled WGS sequence"/>
</dbReference>
<evidence type="ECO:0000256" key="1">
    <source>
        <dbReference type="SAM" id="Phobius"/>
    </source>
</evidence>
<dbReference type="PANTHER" id="PTHR24305:SF218">
    <property type="entry name" value="P450, PUTATIVE (EUROFUNG)-RELATED"/>
    <property type="match status" value="1"/>
</dbReference>
<keyword evidence="1" id="KW-0472">Membrane</keyword>
<dbReference type="GO" id="GO:0004497">
    <property type="term" value="F:monooxygenase activity"/>
    <property type="evidence" value="ECO:0007669"/>
    <property type="project" value="InterPro"/>
</dbReference>
<dbReference type="GO" id="GO:0020037">
    <property type="term" value="F:heme binding"/>
    <property type="evidence" value="ECO:0007669"/>
    <property type="project" value="InterPro"/>
</dbReference>
<accession>A0A137PIA1</accession>
<keyword evidence="1" id="KW-0812">Transmembrane</keyword>
<evidence type="ECO:0000313" key="2">
    <source>
        <dbReference type="EMBL" id="KXN74700.1"/>
    </source>
</evidence>
<keyword evidence="3" id="KW-1185">Reference proteome</keyword>
<dbReference type="Gene3D" id="1.10.630.10">
    <property type="entry name" value="Cytochrome P450"/>
    <property type="match status" value="1"/>
</dbReference>
<dbReference type="InterPro" id="IPR036396">
    <property type="entry name" value="Cyt_P450_sf"/>
</dbReference>
<dbReference type="GO" id="GO:0005506">
    <property type="term" value="F:iron ion binding"/>
    <property type="evidence" value="ECO:0007669"/>
    <property type="project" value="InterPro"/>
</dbReference>
<feature type="transmembrane region" description="Helical" evidence="1">
    <location>
        <begin position="14"/>
        <end position="39"/>
    </location>
</feature>
<dbReference type="PRINTS" id="PR00385">
    <property type="entry name" value="P450"/>
</dbReference>
<dbReference type="PANTHER" id="PTHR24305">
    <property type="entry name" value="CYTOCHROME P450"/>
    <property type="match status" value="1"/>
</dbReference>
<proteinExistence type="predicted"/>
<dbReference type="SUPFAM" id="SSF48264">
    <property type="entry name" value="Cytochrome P450"/>
    <property type="match status" value="1"/>
</dbReference>
<dbReference type="PRINTS" id="PR00463">
    <property type="entry name" value="EP450I"/>
</dbReference>
<dbReference type="GO" id="GO:0016705">
    <property type="term" value="F:oxidoreductase activity, acting on paired donors, with incorporation or reduction of molecular oxygen"/>
    <property type="evidence" value="ECO:0007669"/>
    <property type="project" value="InterPro"/>
</dbReference>
<dbReference type="InterPro" id="IPR050121">
    <property type="entry name" value="Cytochrome_P450_monoxygenase"/>
</dbReference>
<dbReference type="EMBL" id="KQ964421">
    <property type="protein sequence ID" value="KXN74700.1"/>
    <property type="molecule type" value="Genomic_DNA"/>
</dbReference>
<organism evidence="2 3">
    <name type="scientific">Conidiobolus coronatus (strain ATCC 28846 / CBS 209.66 / NRRL 28638)</name>
    <name type="common">Delacroixia coronata</name>
    <dbReference type="NCBI Taxonomy" id="796925"/>
    <lineage>
        <taxon>Eukaryota</taxon>
        <taxon>Fungi</taxon>
        <taxon>Fungi incertae sedis</taxon>
        <taxon>Zoopagomycota</taxon>
        <taxon>Entomophthoromycotina</taxon>
        <taxon>Entomophthoromycetes</taxon>
        <taxon>Entomophthorales</taxon>
        <taxon>Ancylistaceae</taxon>
        <taxon>Conidiobolus</taxon>
    </lineage>
</organism>